<dbReference type="EMBL" id="LAZR01066245">
    <property type="protein sequence ID" value="KKK53956.1"/>
    <property type="molecule type" value="Genomic_DNA"/>
</dbReference>
<evidence type="ECO:0000256" key="4">
    <source>
        <dbReference type="SAM" id="Coils"/>
    </source>
</evidence>
<dbReference type="InterPro" id="IPR050611">
    <property type="entry name" value="ABCF"/>
</dbReference>
<accession>A0A0F8Z1G4</accession>
<dbReference type="PANTHER" id="PTHR19211">
    <property type="entry name" value="ATP-BINDING TRANSPORT PROTEIN-RELATED"/>
    <property type="match status" value="1"/>
</dbReference>
<keyword evidence="3" id="KW-0067">ATP-binding</keyword>
<dbReference type="AlphaFoldDB" id="A0A0F8Z1G4"/>
<dbReference type="InterPro" id="IPR003439">
    <property type="entry name" value="ABC_transporter-like_ATP-bd"/>
</dbReference>
<dbReference type="PANTHER" id="PTHR19211:SF14">
    <property type="entry name" value="ATP-BINDING CASSETTE SUB-FAMILY F MEMBER 1"/>
    <property type="match status" value="1"/>
</dbReference>
<dbReference type="GO" id="GO:0005524">
    <property type="term" value="F:ATP binding"/>
    <property type="evidence" value="ECO:0007669"/>
    <property type="project" value="UniProtKB-KW"/>
</dbReference>
<evidence type="ECO:0000259" key="5">
    <source>
        <dbReference type="PROSITE" id="PS50893"/>
    </source>
</evidence>
<dbReference type="InterPro" id="IPR017871">
    <property type="entry name" value="ABC_transporter-like_CS"/>
</dbReference>
<feature type="non-terminal residue" evidence="6">
    <location>
        <position position="256"/>
    </location>
</feature>
<dbReference type="Gene3D" id="3.40.50.300">
    <property type="entry name" value="P-loop containing nucleotide triphosphate hydrolases"/>
    <property type="match status" value="1"/>
</dbReference>
<keyword evidence="1" id="KW-0677">Repeat</keyword>
<dbReference type="Pfam" id="PF00005">
    <property type="entry name" value="ABC_tran"/>
    <property type="match status" value="1"/>
</dbReference>
<evidence type="ECO:0000256" key="3">
    <source>
        <dbReference type="ARBA" id="ARBA00022840"/>
    </source>
</evidence>
<comment type="caution">
    <text evidence="6">The sequence shown here is derived from an EMBL/GenBank/DDBJ whole genome shotgun (WGS) entry which is preliminary data.</text>
</comment>
<sequence length="256" mass="29217">MKQGIRILRFNKVSFQYGHNNLILNEADFSIREGFKMALMGQNGAGKSTIFQIITEVIKPDSGTISFDNKITVAIAEQVISRDRLNLTVREFFQGCFKEKIYNIDSRIDEVLEIVNLTAPKDKIIKSFSGGQQARLLLASAIIQKPDLLLLDEPTNNLDKNGIDHLTKFLIDYKKTCLVISHDANFLNVFTNGVLYLDVFTHKIEQYVGNYFDLLIEISARIERENRKNAQLVKRIQDNKDKANFFAHKGGTMRLV</sequence>
<organism evidence="6">
    <name type="scientific">marine sediment metagenome</name>
    <dbReference type="NCBI Taxonomy" id="412755"/>
    <lineage>
        <taxon>unclassified sequences</taxon>
        <taxon>metagenomes</taxon>
        <taxon>ecological metagenomes</taxon>
    </lineage>
</organism>
<feature type="domain" description="ABC transporter" evidence="5">
    <location>
        <begin position="8"/>
        <end position="224"/>
    </location>
</feature>
<evidence type="ECO:0000313" key="6">
    <source>
        <dbReference type="EMBL" id="KKK53956.1"/>
    </source>
</evidence>
<dbReference type="InterPro" id="IPR003593">
    <property type="entry name" value="AAA+_ATPase"/>
</dbReference>
<dbReference type="PROSITE" id="PS00211">
    <property type="entry name" value="ABC_TRANSPORTER_1"/>
    <property type="match status" value="1"/>
</dbReference>
<dbReference type="SMART" id="SM00382">
    <property type="entry name" value="AAA"/>
    <property type="match status" value="1"/>
</dbReference>
<name>A0A0F8Z1G4_9ZZZZ</name>
<feature type="coiled-coil region" evidence="4">
    <location>
        <begin position="215"/>
        <end position="242"/>
    </location>
</feature>
<dbReference type="GO" id="GO:0016887">
    <property type="term" value="F:ATP hydrolysis activity"/>
    <property type="evidence" value="ECO:0007669"/>
    <property type="project" value="InterPro"/>
</dbReference>
<proteinExistence type="predicted"/>
<dbReference type="SUPFAM" id="SSF52540">
    <property type="entry name" value="P-loop containing nucleoside triphosphate hydrolases"/>
    <property type="match status" value="1"/>
</dbReference>
<dbReference type="PROSITE" id="PS50893">
    <property type="entry name" value="ABC_TRANSPORTER_2"/>
    <property type="match status" value="1"/>
</dbReference>
<dbReference type="InterPro" id="IPR027417">
    <property type="entry name" value="P-loop_NTPase"/>
</dbReference>
<gene>
    <name evidence="6" type="ORF">LCGC14_3089580</name>
</gene>
<evidence type="ECO:0000256" key="2">
    <source>
        <dbReference type="ARBA" id="ARBA00022741"/>
    </source>
</evidence>
<keyword evidence="4" id="KW-0175">Coiled coil</keyword>
<protein>
    <recommendedName>
        <fullName evidence="5">ABC transporter domain-containing protein</fullName>
    </recommendedName>
</protein>
<keyword evidence="2" id="KW-0547">Nucleotide-binding</keyword>
<reference evidence="6" key="1">
    <citation type="journal article" date="2015" name="Nature">
        <title>Complex archaea that bridge the gap between prokaryotes and eukaryotes.</title>
        <authorList>
            <person name="Spang A."/>
            <person name="Saw J.H."/>
            <person name="Jorgensen S.L."/>
            <person name="Zaremba-Niedzwiedzka K."/>
            <person name="Martijn J."/>
            <person name="Lind A.E."/>
            <person name="van Eijk R."/>
            <person name="Schleper C."/>
            <person name="Guy L."/>
            <person name="Ettema T.J."/>
        </authorList>
    </citation>
    <scope>NUCLEOTIDE SEQUENCE</scope>
</reference>
<dbReference type="CDD" id="cd03221">
    <property type="entry name" value="ABCF_EF-3"/>
    <property type="match status" value="1"/>
</dbReference>
<evidence type="ECO:0000256" key="1">
    <source>
        <dbReference type="ARBA" id="ARBA00022737"/>
    </source>
</evidence>